<keyword evidence="8" id="KW-0804">Transcription</keyword>
<dbReference type="PROSITE" id="PS00028">
    <property type="entry name" value="ZINC_FINGER_C2H2_1"/>
    <property type="match status" value="1"/>
</dbReference>
<evidence type="ECO:0000256" key="1">
    <source>
        <dbReference type="ARBA" id="ARBA00004123"/>
    </source>
</evidence>
<keyword evidence="6" id="KW-0805">Transcription regulation</keyword>
<keyword evidence="9" id="KW-0539">Nucleus</keyword>
<evidence type="ECO:0000256" key="5">
    <source>
        <dbReference type="ARBA" id="ARBA00022833"/>
    </source>
</evidence>
<feature type="non-terminal residue" evidence="13">
    <location>
        <position position="1"/>
    </location>
</feature>
<dbReference type="InterPro" id="IPR013087">
    <property type="entry name" value="Znf_C2H2_type"/>
</dbReference>
<dbReference type="SUPFAM" id="SSF57667">
    <property type="entry name" value="beta-beta-alpha zinc fingers"/>
    <property type="match status" value="1"/>
</dbReference>
<evidence type="ECO:0000259" key="12">
    <source>
        <dbReference type="PROSITE" id="PS50157"/>
    </source>
</evidence>
<keyword evidence="3" id="KW-0677">Repeat</keyword>
<feature type="domain" description="C2H2-type" evidence="12">
    <location>
        <begin position="59"/>
        <end position="83"/>
    </location>
</feature>
<feature type="non-terminal residue" evidence="13">
    <location>
        <position position="83"/>
    </location>
</feature>
<evidence type="ECO:0000256" key="7">
    <source>
        <dbReference type="ARBA" id="ARBA00023125"/>
    </source>
</evidence>
<dbReference type="EMBL" id="WBNO01014346">
    <property type="protein sequence ID" value="NXQ15223.1"/>
    <property type="molecule type" value="Genomic_DNA"/>
</dbReference>
<evidence type="ECO:0000313" key="13">
    <source>
        <dbReference type="EMBL" id="NXQ15223.1"/>
    </source>
</evidence>
<dbReference type="InterPro" id="IPR036236">
    <property type="entry name" value="Znf_C2H2_sf"/>
</dbReference>
<dbReference type="GO" id="GO:0008270">
    <property type="term" value="F:zinc ion binding"/>
    <property type="evidence" value="ECO:0007669"/>
    <property type="project" value="UniProtKB-KW"/>
</dbReference>
<evidence type="ECO:0000256" key="6">
    <source>
        <dbReference type="ARBA" id="ARBA00023015"/>
    </source>
</evidence>
<gene>
    <name evidence="13" type="primary">Zscan2_1</name>
    <name evidence="13" type="ORF">PEUTAE_R15208</name>
</gene>
<comment type="caution">
    <text evidence="13">The sequence shown here is derived from an EMBL/GenBank/DDBJ whole genome shotgun (WGS) entry which is preliminary data.</text>
</comment>
<feature type="region of interest" description="Disordered" evidence="11">
    <location>
        <begin position="1"/>
        <end position="61"/>
    </location>
</feature>
<evidence type="ECO:0000256" key="3">
    <source>
        <dbReference type="ARBA" id="ARBA00022737"/>
    </source>
</evidence>
<comment type="subcellular location">
    <subcellularLocation>
        <location evidence="1">Nucleus</location>
    </subcellularLocation>
</comment>
<evidence type="ECO:0000256" key="11">
    <source>
        <dbReference type="SAM" id="MobiDB-lite"/>
    </source>
</evidence>
<keyword evidence="4 10" id="KW-0863">Zinc-finger</keyword>
<organism evidence="13 14">
    <name type="scientific">Peucedramus taeniatus</name>
    <name type="common">Olive warbler</name>
    <dbReference type="NCBI Taxonomy" id="135441"/>
    <lineage>
        <taxon>Eukaryota</taxon>
        <taxon>Metazoa</taxon>
        <taxon>Chordata</taxon>
        <taxon>Craniata</taxon>
        <taxon>Vertebrata</taxon>
        <taxon>Euteleostomi</taxon>
        <taxon>Archelosauria</taxon>
        <taxon>Archosauria</taxon>
        <taxon>Dinosauria</taxon>
        <taxon>Saurischia</taxon>
        <taxon>Theropoda</taxon>
        <taxon>Coelurosauria</taxon>
        <taxon>Aves</taxon>
        <taxon>Neognathae</taxon>
        <taxon>Neoaves</taxon>
        <taxon>Telluraves</taxon>
        <taxon>Australaves</taxon>
        <taxon>Passeriformes</taxon>
        <taxon>Passeroidea</taxon>
        <taxon>Fringillidae</taxon>
        <taxon>Peucedraminae</taxon>
        <taxon>Peucedramus</taxon>
    </lineage>
</organism>
<dbReference type="Proteomes" id="UP000629713">
    <property type="component" value="Unassembled WGS sequence"/>
</dbReference>
<dbReference type="Pfam" id="PF00096">
    <property type="entry name" value="zf-C2H2"/>
    <property type="match status" value="1"/>
</dbReference>
<reference evidence="13" key="1">
    <citation type="submission" date="2019-09" db="EMBL/GenBank/DDBJ databases">
        <title>Bird 10,000 Genomes (B10K) Project - Family phase.</title>
        <authorList>
            <person name="Zhang G."/>
        </authorList>
    </citation>
    <scope>NUCLEOTIDE SEQUENCE</scope>
    <source>
        <strain evidence="13">B10K-DU-002-52</strain>
        <tissue evidence="13">Muscle</tissue>
    </source>
</reference>
<dbReference type="SMART" id="SM00355">
    <property type="entry name" value="ZnF_C2H2"/>
    <property type="match status" value="1"/>
</dbReference>
<keyword evidence="14" id="KW-1185">Reference proteome</keyword>
<evidence type="ECO:0000313" key="14">
    <source>
        <dbReference type="Proteomes" id="UP000629713"/>
    </source>
</evidence>
<evidence type="ECO:0000256" key="8">
    <source>
        <dbReference type="ARBA" id="ARBA00023163"/>
    </source>
</evidence>
<keyword evidence="2" id="KW-0479">Metal-binding</keyword>
<sequence>SPWRTTNGPSHPPPDPTTAPQPPLPRPHHPSSDLHPGGTRRDPAASENAVGSTPPSRPYPCVQCGKTFVRLTHLKTHQRTHTG</sequence>
<protein>
    <submittedName>
        <fullName evidence="13">ZSCA2 protein</fullName>
    </submittedName>
</protein>
<evidence type="ECO:0000256" key="4">
    <source>
        <dbReference type="ARBA" id="ARBA00022771"/>
    </source>
</evidence>
<evidence type="ECO:0000256" key="2">
    <source>
        <dbReference type="ARBA" id="ARBA00022723"/>
    </source>
</evidence>
<accession>A0A852FGI6</accession>
<dbReference type="GO" id="GO:0005634">
    <property type="term" value="C:nucleus"/>
    <property type="evidence" value="ECO:0007669"/>
    <property type="project" value="UniProtKB-SubCell"/>
</dbReference>
<proteinExistence type="predicted"/>
<name>A0A852FGI6_PEUTA</name>
<keyword evidence="7" id="KW-0238">DNA-binding</keyword>
<dbReference type="PROSITE" id="PS50157">
    <property type="entry name" value="ZINC_FINGER_C2H2_2"/>
    <property type="match status" value="1"/>
</dbReference>
<keyword evidence="5" id="KW-0862">Zinc</keyword>
<dbReference type="Gene3D" id="3.30.160.60">
    <property type="entry name" value="Classic Zinc Finger"/>
    <property type="match status" value="1"/>
</dbReference>
<dbReference type="GO" id="GO:0003677">
    <property type="term" value="F:DNA binding"/>
    <property type="evidence" value="ECO:0007669"/>
    <property type="project" value="UniProtKB-KW"/>
</dbReference>
<dbReference type="FunFam" id="3.30.160.60:FF:001228">
    <property type="entry name" value="Zinc finger protein 236"/>
    <property type="match status" value="1"/>
</dbReference>
<dbReference type="AlphaFoldDB" id="A0A852FGI6"/>
<evidence type="ECO:0000256" key="9">
    <source>
        <dbReference type="ARBA" id="ARBA00023242"/>
    </source>
</evidence>
<feature type="compositionally biased region" description="Pro residues" evidence="11">
    <location>
        <begin position="10"/>
        <end position="25"/>
    </location>
</feature>
<evidence type="ECO:0000256" key="10">
    <source>
        <dbReference type="PROSITE-ProRule" id="PRU00042"/>
    </source>
</evidence>